<dbReference type="Pfam" id="PF13193">
    <property type="entry name" value="AMP-binding_C"/>
    <property type="match status" value="1"/>
</dbReference>
<evidence type="ECO:0000313" key="6">
    <source>
        <dbReference type="Proteomes" id="UP001526201"/>
    </source>
</evidence>
<dbReference type="EMBL" id="JACKTY010000024">
    <property type="protein sequence ID" value="MCV7226478.1"/>
    <property type="molecule type" value="Genomic_DNA"/>
</dbReference>
<evidence type="ECO:0000259" key="4">
    <source>
        <dbReference type="Pfam" id="PF13193"/>
    </source>
</evidence>
<dbReference type="PANTHER" id="PTHR43201">
    <property type="entry name" value="ACYL-COA SYNTHETASE"/>
    <property type="match status" value="1"/>
</dbReference>
<evidence type="ECO:0000259" key="3">
    <source>
        <dbReference type="Pfam" id="PF00501"/>
    </source>
</evidence>
<dbReference type="Proteomes" id="UP001526201">
    <property type="component" value="Unassembled WGS sequence"/>
</dbReference>
<evidence type="ECO:0000313" key="5">
    <source>
        <dbReference type="EMBL" id="MCV7226478.1"/>
    </source>
</evidence>
<organism evidence="5 6">
    <name type="scientific">Mycolicibacterium komossense</name>
    <dbReference type="NCBI Taxonomy" id="1779"/>
    <lineage>
        <taxon>Bacteria</taxon>
        <taxon>Bacillati</taxon>
        <taxon>Actinomycetota</taxon>
        <taxon>Actinomycetes</taxon>
        <taxon>Mycobacteriales</taxon>
        <taxon>Mycobacteriaceae</taxon>
        <taxon>Mycolicibacterium</taxon>
    </lineage>
</organism>
<dbReference type="Pfam" id="PF00501">
    <property type="entry name" value="AMP-binding"/>
    <property type="match status" value="1"/>
</dbReference>
<protein>
    <submittedName>
        <fullName evidence="5">AMP-binding protein</fullName>
    </submittedName>
</protein>
<dbReference type="InterPro" id="IPR025110">
    <property type="entry name" value="AMP-bd_C"/>
</dbReference>
<dbReference type="RefSeq" id="WP_264067332.1">
    <property type="nucleotide sequence ID" value="NZ_JACKTY010000024.1"/>
</dbReference>
<feature type="domain" description="AMP-binding enzyme C-terminal" evidence="4">
    <location>
        <begin position="449"/>
        <end position="525"/>
    </location>
</feature>
<dbReference type="Gene3D" id="3.40.50.12780">
    <property type="entry name" value="N-terminal domain of ligase-like"/>
    <property type="match status" value="1"/>
</dbReference>
<comment type="similarity">
    <text evidence="1">Belongs to the ATP-dependent AMP-binding enzyme family.</text>
</comment>
<dbReference type="InterPro" id="IPR045851">
    <property type="entry name" value="AMP-bd_C_sf"/>
</dbReference>
<sequence>MAAFPEDVAGLRYAHLPADQSAELIDLTVGQLLALRAQTRADQPALVGVRHDGSPDRLTYAQLYDEAARVATALSALAERGSYVALWAPNILEWTVIQYGAALAGMVLVALNPALRAGELEYALTHCRASVLIHADSNRDDDLVEVVAGVAAGLPNLLCISLSERDRWRTPEVSAAVLAAAPTDADDAVMLQYTSGTTGRPKGVLLKHRSLVNVAKLTLEVAAVQRGSVCLNPLPMFHTAGCVIATLGPLWIGGTVILVERFRPAPVLEAMLRERVSVLFYVPTILGALLECQRSAPTPAPALKVIMGGASNVPASMIEDAKKIFGASVLNLFGQTELAPVLSATRPSDSREDQLTTVGRPLPRVECKIVDPVSGETVAVGQPGEICARGYQQFLEYLHDPEATARAVDSEGFVHTGDLGTIDERGYLSVTGRLKELIIRGGENIAPAEIETVLVSHDSIDDAVVVGVPDDRWGEIVAAVIRPRGGAAQLVKADVVDYVARRLALFKVPVRWFVTDSLPTTPTGKVRKFALRDAIASGHLREI</sequence>
<dbReference type="InterPro" id="IPR000873">
    <property type="entry name" value="AMP-dep_synth/lig_dom"/>
</dbReference>
<dbReference type="PANTHER" id="PTHR43201:SF5">
    <property type="entry name" value="MEDIUM-CHAIN ACYL-COA LIGASE ACSF2, MITOCHONDRIAL"/>
    <property type="match status" value="1"/>
</dbReference>
<accession>A0ABT3CAH7</accession>
<keyword evidence="2" id="KW-0436">Ligase</keyword>
<dbReference type="SUPFAM" id="SSF56801">
    <property type="entry name" value="Acetyl-CoA synthetase-like"/>
    <property type="match status" value="1"/>
</dbReference>
<evidence type="ECO:0000256" key="2">
    <source>
        <dbReference type="ARBA" id="ARBA00022598"/>
    </source>
</evidence>
<reference evidence="5 6" key="1">
    <citation type="journal article" date="2022" name="BMC Genomics">
        <title>Comparative genome analysis of mycobacteria focusing on tRNA and non-coding RNA.</title>
        <authorList>
            <person name="Behra P.R.K."/>
            <person name="Pettersson B.M.F."/>
            <person name="Ramesh M."/>
            <person name="Das S."/>
            <person name="Dasgupta S."/>
            <person name="Kirsebom L.A."/>
        </authorList>
    </citation>
    <scope>NUCLEOTIDE SEQUENCE [LARGE SCALE GENOMIC DNA]</scope>
    <source>
        <strain evidence="5 6">DSM 44078</strain>
    </source>
</reference>
<proteinExistence type="inferred from homology"/>
<gene>
    <name evidence="5" type="ORF">H7J73_10590</name>
</gene>
<evidence type="ECO:0000256" key="1">
    <source>
        <dbReference type="ARBA" id="ARBA00006432"/>
    </source>
</evidence>
<comment type="caution">
    <text evidence="5">The sequence shown here is derived from an EMBL/GenBank/DDBJ whole genome shotgun (WGS) entry which is preliminary data.</text>
</comment>
<name>A0ABT3CAH7_9MYCO</name>
<dbReference type="InterPro" id="IPR020845">
    <property type="entry name" value="AMP-binding_CS"/>
</dbReference>
<dbReference type="Gene3D" id="3.30.300.30">
    <property type="match status" value="1"/>
</dbReference>
<keyword evidence="6" id="KW-1185">Reference proteome</keyword>
<dbReference type="PROSITE" id="PS00455">
    <property type="entry name" value="AMP_BINDING"/>
    <property type="match status" value="1"/>
</dbReference>
<feature type="domain" description="AMP-dependent synthetase/ligase" evidence="3">
    <location>
        <begin position="36"/>
        <end position="398"/>
    </location>
</feature>
<dbReference type="InterPro" id="IPR042099">
    <property type="entry name" value="ANL_N_sf"/>
</dbReference>